<reference evidence="9 10" key="1">
    <citation type="submission" date="2017-06" db="EMBL/GenBank/DDBJ databases">
        <authorList>
            <person name="Kim H.J."/>
            <person name="Triplett B.A."/>
        </authorList>
    </citation>
    <scope>NUCLEOTIDE SEQUENCE [LARGE SCALE GENOMIC DNA]</scope>
    <source>
        <strain evidence="9 10">DSM 29150</strain>
    </source>
</reference>
<evidence type="ECO:0000256" key="6">
    <source>
        <dbReference type="ARBA" id="ARBA00023154"/>
    </source>
</evidence>
<proteinExistence type="inferred from homology"/>
<dbReference type="PROSITE" id="PS00101">
    <property type="entry name" value="HEXAPEP_TRANSFERASES"/>
    <property type="match status" value="1"/>
</dbReference>
<keyword evidence="2" id="KW-0028">Amino-acid biosynthesis</keyword>
<keyword evidence="10" id="KW-1185">Reference proteome</keyword>
<keyword evidence="5" id="KW-0220">Diaminopimelate biosynthesis</keyword>
<dbReference type="Pfam" id="PF14602">
    <property type="entry name" value="Hexapep_2"/>
    <property type="match status" value="1"/>
</dbReference>
<sequence>MRKMNFKRMEAIREIIEKAWDNRELLKEEITQNTIREVVGLLDSGSLRVAEPTTDGWQVNEWVKKAVVMYFPIQKMEKMEVGIFEYHDKIPLKTGYKEKGIRVVPHAVARYGSYISAGTILMPSYVNIGAYVDAGTMVDTWATVGSCAQIGKNVHLSGGVGIGGVLEPLQAAPVIIEDDVFVGSRCIVVEGVRVEKEAVLGAGVVLTMSTKIIDVTGPEPVELKGRVPARSVVIPGSYKKQFPAGEFNVPCAMIIGQRKESTNKKTSLNDALRDNNVAV</sequence>
<protein>
    <submittedName>
        <fullName evidence="9">2,3,4,5-tetrahydropyridine-2-carboxylate N-succinyltransferase</fullName>
    </submittedName>
</protein>
<dbReference type="InterPro" id="IPR023180">
    <property type="entry name" value="THP_succinylTrfase_dom1"/>
</dbReference>
<dbReference type="Gene3D" id="1.10.166.10">
    <property type="entry name" value="Tetrahydrodipicolinate-N-succinyltransferase, N-terminal domain"/>
    <property type="match status" value="1"/>
</dbReference>
<evidence type="ECO:0000256" key="4">
    <source>
        <dbReference type="ARBA" id="ARBA00022737"/>
    </source>
</evidence>
<evidence type="ECO:0000256" key="1">
    <source>
        <dbReference type="ARBA" id="ARBA00007274"/>
    </source>
</evidence>
<evidence type="ECO:0000313" key="10">
    <source>
        <dbReference type="Proteomes" id="UP000198384"/>
    </source>
</evidence>
<dbReference type="PANTHER" id="PTHR43300">
    <property type="entry name" value="ACETYLTRANSFERASE"/>
    <property type="match status" value="1"/>
</dbReference>
<evidence type="ECO:0000256" key="2">
    <source>
        <dbReference type="ARBA" id="ARBA00022605"/>
    </source>
</evidence>
<dbReference type="InterPro" id="IPR037133">
    <property type="entry name" value="THP_succinylTrfase_N_sf"/>
</dbReference>
<dbReference type="GO" id="GO:0019877">
    <property type="term" value="P:diaminopimelate biosynthetic process"/>
    <property type="evidence" value="ECO:0007669"/>
    <property type="project" value="UniProtKB-KW"/>
</dbReference>
<dbReference type="SUPFAM" id="SSF51161">
    <property type="entry name" value="Trimeric LpxA-like enzymes"/>
    <property type="match status" value="1"/>
</dbReference>
<dbReference type="Gene3D" id="2.160.10.10">
    <property type="entry name" value="Hexapeptide repeat proteins"/>
    <property type="match status" value="1"/>
</dbReference>
<evidence type="ECO:0000259" key="8">
    <source>
        <dbReference type="Pfam" id="PF14805"/>
    </source>
</evidence>
<dbReference type="InterPro" id="IPR011004">
    <property type="entry name" value="Trimer_LpxA-like_sf"/>
</dbReference>
<dbReference type="InterPro" id="IPR001451">
    <property type="entry name" value="Hexapep"/>
</dbReference>
<keyword evidence="3 9" id="KW-0808">Transferase</keyword>
<dbReference type="GO" id="GO:0009085">
    <property type="term" value="P:lysine biosynthetic process"/>
    <property type="evidence" value="ECO:0007669"/>
    <property type="project" value="UniProtKB-KW"/>
</dbReference>
<dbReference type="Pfam" id="PF14805">
    <property type="entry name" value="THDPS_N_2"/>
    <property type="match status" value="1"/>
</dbReference>
<dbReference type="NCBIfam" id="NF008808">
    <property type="entry name" value="PRK11830.1"/>
    <property type="match status" value="1"/>
</dbReference>
<keyword evidence="6" id="KW-0457">Lysine biosynthesis</keyword>
<feature type="domain" description="Tetrahydrodipicolinate-N-succinyltransferase chain A" evidence="8">
    <location>
        <begin position="12"/>
        <end position="73"/>
    </location>
</feature>
<dbReference type="CDD" id="cd03350">
    <property type="entry name" value="LbH_THP_succinylT"/>
    <property type="match status" value="1"/>
</dbReference>
<comment type="similarity">
    <text evidence="1">Belongs to the transferase hexapeptide repeat family.</text>
</comment>
<dbReference type="PANTHER" id="PTHR43300:SF10">
    <property type="entry name" value="2,3,4,5-TETRAHYDROPYRIDINE-2,6-DICARBOXYLATE N-ACETYLTRANSFERASE"/>
    <property type="match status" value="1"/>
</dbReference>
<keyword evidence="7" id="KW-0012">Acyltransferase</keyword>
<evidence type="ECO:0000256" key="7">
    <source>
        <dbReference type="ARBA" id="ARBA00023315"/>
    </source>
</evidence>
<dbReference type="EMBL" id="FZNT01000004">
    <property type="protein sequence ID" value="SNR50612.1"/>
    <property type="molecule type" value="Genomic_DNA"/>
</dbReference>
<dbReference type="InterPro" id="IPR018357">
    <property type="entry name" value="Hexapep_transf_CS"/>
</dbReference>
<accession>A0A238WVQ1</accession>
<dbReference type="InterPro" id="IPR050179">
    <property type="entry name" value="Trans_hexapeptide_repeat"/>
</dbReference>
<keyword evidence="4" id="KW-0677">Repeat</keyword>
<evidence type="ECO:0000313" key="9">
    <source>
        <dbReference type="EMBL" id="SNR50612.1"/>
    </source>
</evidence>
<organism evidence="9 10">
    <name type="scientific">Lutibacter agarilyticus</name>
    <dbReference type="NCBI Taxonomy" id="1109740"/>
    <lineage>
        <taxon>Bacteria</taxon>
        <taxon>Pseudomonadati</taxon>
        <taxon>Bacteroidota</taxon>
        <taxon>Flavobacteriia</taxon>
        <taxon>Flavobacteriales</taxon>
        <taxon>Flavobacteriaceae</taxon>
        <taxon>Lutibacter</taxon>
    </lineage>
</organism>
<dbReference type="AlphaFoldDB" id="A0A238WVQ1"/>
<dbReference type="Proteomes" id="UP000198384">
    <property type="component" value="Unassembled WGS sequence"/>
</dbReference>
<evidence type="ECO:0000256" key="3">
    <source>
        <dbReference type="ARBA" id="ARBA00022679"/>
    </source>
</evidence>
<evidence type="ECO:0000256" key="5">
    <source>
        <dbReference type="ARBA" id="ARBA00022915"/>
    </source>
</evidence>
<gene>
    <name evidence="9" type="ORF">SAMN06265371_10492</name>
</gene>
<dbReference type="GO" id="GO:0016746">
    <property type="term" value="F:acyltransferase activity"/>
    <property type="evidence" value="ECO:0007669"/>
    <property type="project" value="UniProtKB-KW"/>
</dbReference>
<name>A0A238WVQ1_9FLAO</name>